<dbReference type="GO" id="GO:0005737">
    <property type="term" value="C:cytoplasm"/>
    <property type="evidence" value="ECO:0007669"/>
    <property type="project" value="TreeGrafter"/>
</dbReference>
<dbReference type="PANTHER" id="PTHR42850">
    <property type="entry name" value="METALLOPHOSPHOESTERASE"/>
    <property type="match status" value="1"/>
</dbReference>
<evidence type="ECO:0000313" key="4">
    <source>
        <dbReference type="Proteomes" id="UP000247078"/>
    </source>
</evidence>
<gene>
    <name evidence="3" type="ORF">DET56_106304</name>
</gene>
<dbReference type="EMBL" id="QGTZ01000006">
    <property type="protein sequence ID" value="PWW39918.1"/>
    <property type="molecule type" value="Genomic_DNA"/>
</dbReference>
<protein>
    <submittedName>
        <fullName evidence="3">Putative phosphoesterase</fullName>
    </submittedName>
</protein>
<dbReference type="GO" id="GO:0016791">
    <property type="term" value="F:phosphatase activity"/>
    <property type="evidence" value="ECO:0007669"/>
    <property type="project" value="TreeGrafter"/>
</dbReference>
<reference evidence="3 4" key="1">
    <citation type="submission" date="2018-05" db="EMBL/GenBank/DDBJ databases">
        <title>Freshwater and sediment microbial communities from various areas in North America, analyzing microbe dynamics in response to fracking.</title>
        <authorList>
            <person name="Lamendella R."/>
        </authorList>
    </citation>
    <scope>NUCLEOTIDE SEQUENCE [LARGE SCALE GENOMIC DNA]</scope>
    <source>
        <strain evidence="3 4">DB-3</strain>
    </source>
</reference>
<accession>A0A855XUL6</accession>
<evidence type="ECO:0000259" key="2">
    <source>
        <dbReference type="Pfam" id="PF12850"/>
    </source>
</evidence>
<dbReference type="SUPFAM" id="SSF56300">
    <property type="entry name" value="Metallo-dependent phosphatases"/>
    <property type="match status" value="1"/>
</dbReference>
<dbReference type="PANTHER" id="PTHR42850:SF2">
    <property type="entry name" value="BLL5683 PROTEIN"/>
    <property type="match status" value="1"/>
</dbReference>
<proteinExistence type="inferred from homology"/>
<dbReference type="RefSeq" id="WP_109999912.1">
    <property type="nucleotide sequence ID" value="NZ_QGTZ01000006.1"/>
</dbReference>
<evidence type="ECO:0000256" key="1">
    <source>
        <dbReference type="ARBA" id="ARBA00008950"/>
    </source>
</evidence>
<name>A0A855XUL6_9BACL</name>
<dbReference type="InterPro" id="IPR011152">
    <property type="entry name" value="Pesterase_MJ0912"/>
</dbReference>
<dbReference type="Gene3D" id="3.60.21.10">
    <property type="match status" value="1"/>
</dbReference>
<dbReference type="InterPro" id="IPR029052">
    <property type="entry name" value="Metallo-depent_PP-like"/>
</dbReference>
<feature type="domain" description="Calcineurin-like phosphoesterase" evidence="2">
    <location>
        <begin position="1"/>
        <end position="197"/>
    </location>
</feature>
<dbReference type="InterPro" id="IPR024654">
    <property type="entry name" value="Calcineurin-like_PHP_lpxH"/>
</dbReference>
<sequence>MKIAIITDIHGNYPALSAVFSDIDFRGDIEHIYCLGDMIGIGPNSNEVLEEIMNRENVTAVSGNHEEAVLKLLQGKDTLPGHEMIAEHHKWIGRYLKKENIKFLEDLPQTLDVEVEGQKILISHYHMNKEEREVIDENPSGLELDAKYKGSPYNLVCFGHHHPIHYFKTDQRVYLNPGALGCNDHAIARYAVVELQKRTMSIQLIGTTYDNKAFLESFEQLNVPDRQFMIKAFHGNQLERDFKDGNNIS</sequence>
<dbReference type="InterPro" id="IPR050126">
    <property type="entry name" value="Ap4A_hydrolase"/>
</dbReference>
<dbReference type="PIRSF" id="PIRSF000883">
    <property type="entry name" value="Pesterase_MJ0912"/>
    <property type="match status" value="1"/>
</dbReference>
<dbReference type="Proteomes" id="UP000247078">
    <property type="component" value="Unassembled WGS sequence"/>
</dbReference>
<dbReference type="Pfam" id="PF12850">
    <property type="entry name" value="Metallophos_2"/>
    <property type="match status" value="1"/>
</dbReference>
<comment type="caution">
    <text evidence="3">The sequence shown here is derived from an EMBL/GenBank/DDBJ whole genome shotgun (WGS) entry which is preliminary data.</text>
</comment>
<comment type="similarity">
    <text evidence="1">Belongs to the metallophosphoesterase superfamily. YfcE family.</text>
</comment>
<dbReference type="AlphaFoldDB" id="A0A855XUL6"/>
<evidence type="ECO:0000313" key="3">
    <source>
        <dbReference type="EMBL" id="PWW39918.1"/>
    </source>
</evidence>
<organism evidence="3 4">
    <name type="scientific">Paenibacillus pabuli</name>
    <dbReference type="NCBI Taxonomy" id="1472"/>
    <lineage>
        <taxon>Bacteria</taxon>
        <taxon>Bacillati</taxon>
        <taxon>Bacillota</taxon>
        <taxon>Bacilli</taxon>
        <taxon>Bacillales</taxon>
        <taxon>Paenibacillaceae</taxon>
        <taxon>Paenibacillus</taxon>
    </lineage>
</organism>